<evidence type="ECO:0000313" key="1">
    <source>
        <dbReference type="EMBL" id="PWK48472.1"/>
    </source>
</evidence>
<dbReference type="RefSeq" id="WP_109764148.1">
    <property type="nucleotide sequence ID" value="NZ_QGGU01000009.1"/>
</dbReference>
<name>A0A316FK29_9GAMM</name>
<accession>A0A316FK29</accession>
<keyword evidence="2" id="KW-1185">Reference proteome</keyword>
<dbReference type="Proteomes" id="UP000245790">
    <property type="component" value="Unassembled WGS sequence"/>
</dbReference>
<comment type="caution">
    <text evidence="1">The sequence shown here is derived from an EMBL/GenBank/DDBJ whole genome shotgun (WGS) entry which is preliminary data.</text>
</comment>
<organism evidence="1 2">
    <name type="scientific">Pleionea mediterranea</name>
    <dbReference type="NCBI Taxonomy" id="523701"/>
    <lineage>
        <taxon>Bacteria</taxon>
        <taxon>Pseudomonadati</taxon>
        <taxon>Pseudomonadota</taxon>
        <taxon>Gammaproteobacteria</taxon>
        <taxon>Oceanospirillales</taxon>
        <taxon>Pleioneaceae</taxon>
        <taxon>Pleionea</taxon>
    </lineage>
</organism>
<protein>
    <submittedName>
        <fullName evidence="1">Uncharacterized protein</fullName>
    </submittedName>
</protein>
<sequence>MVELDDALKETASTLRVLSKSKTRSLNNNNTRQLVLINRLLKETQANHRSLLKLRGDMQQMFDDHFYTIREYLLELITEAFGVLPNRVVKQPKLIEH</sequence>
<dbReference type="EMBL" id="QGGU01000009">
    <property type="protein sequence ID" value="PWK48472.1"/>
    <property type="molecule type" value="Genomic_DNA"/>
</dbReference>
<gene>
    <name evidence="1" type="ORF">C8D97_10921</name>
</gene>
<proteinExistence type="predicted"/>
<reference evidence="1 2" key="1">
    <citation type="submission" date="2018-05" db="EMBL/GenBank/DDBJ databases">
        <title>Genomic Encyclopedia of Type Strains, Phase IV (KMG-IV): sequencing the most valuable type-strain genomes for metagenomic binning, comparative biology and taxonomic classification.</title>
        <authorList>
            <person name="Goeker M."/>
        </authorList>
    </citation>
    <scope>NUCLEOTIDE SEQUENCE [LARGE SCALE GENOMIC DNA]</scope>
    <source>
        <strain evidence="1 2">DSM 25350</strain>
    </source>
</reference>
<evidence type="ECO:0000313" key="2">
    <source>
        <dbReference type="Proteomes" id="UP000245790"/>
    </source>
</evidence>
<dbReference type="AlphaFoldDB" id="A0A316FK29"/>